<gene>
    <name evidence="1" type="ORF">THRCLA_21595</name>
</gene>
<name>A0A1V9ZUZ7_9STRA</name>
<organism evidence="1 2">
    <name type="scientific">Thraustotheca clavata</name>
    <dbReference type="NCBI Taxonomy" id="74557"/>
    <lineage>
        <taxon>Eukaryota</taxon>
        <taxon>Sar</taxon>
        <taxon>Stramenopiles</taxon>
        <taxon>Oomycota</taxon>
        <taxon>Saprolegniomycetes</taxon>
        <taxon>Saprolegniales</taxon>
        <taxon>Achlyaceae</taxon>
        <taxon>Thraustotheca</taxon>
    </lineage>
</organism>
<accession>A0A1V9ZUZ7</accession>
<proteinExistence type="predicted"/>
<dbReference type="Proteomes" id="UP000243217">
    <property type="component" value="Unassembled WGS sequence"/>
</dbReference>
<reference evidence="1 2" key="1">
    <citation type="journal article" date="2014" name="Genome Biol. Evol.">
        <title>The secreted proteins of Achlya hypogyna and Thraustotheca clavata identify the ancestral oomycete secretome and reveal gene acquisitions by horizontal gene transfer.</title>
        <authorList>
            <person name="Misner I."/>
            <person name="Blouin N."/>
            <person name="Leonard G."/>
            <person name="Richards T.A."/>
            <person name="Lane C.E."/>
        </authorList>
    </citation>
    <scope>NUCLEOTIDE SEQUENCE [LARGE SCALE GENOMIC DNA]</scope>
    <source>
        <strain evidence="1 2">ATCC 34112</strain>
    </source>
</reference>
<evidence type="ECO:0000313" key="2">
    <source>
        <dbReference type="Proteomes" id="UP000243217"/>
    </source>
</evidence>
<sequence length="81" mass="9422">MVTVCLFYNNKKEFLKRIKKALLKSQEVILIFLLSMGTSQKEKNQAADYLSKLAPNERRTVSYDVKQTALMKTSWIDSKTF</sequence>
<dbReference type="EMBL" id="JNBS01001398">
    <property type="protein sequence ID" value="OQS01838.1"/>
    <property type="molecule type" value="Genomic_DNA"/>
</dbReference>
<dbReference type="AlphaFoldDB" id="A0A1V9ZUZ7"/>
<comment type="caution">
    <text evidence="1">The sequence shown here is derived from an EMBL/GenBank/DDBJ whole genome shotgun (WGS) entry which is preliminary data.</text>
</comment>
<evidence type="ECO:0000313" key="1">
    <source>
        <dbReference type="EMBL" id="OQS01838.1"/>
    </source>
</evidence>
<keyword evidence="2" id="KW-1185">Reference proteome</keyword>
<protein>
    <submittedName>
        <fullName evidence="1">Uncharacterized protein</fullName>
    </submittedName>
</protein>